<evidence type="ECO:0000259" key="5">
    <source>
        <dbReference type="Pfam" id="PF14905"/>
    </source>
</evidence>
<evidence type="ECO:0000256" key="2">
    <source>
        <dbReference type="ARBA" id="ARBA00023136"/>
    </source>
</evidence>
<dbReference type="Pfam" id="PF14905">
    <property type="entry name" value="OMP_b-brl_3"/>
    <property type="match status" value="1"/>
</dbReference>
<evidence type="ECO:0000256" key="1">
    <source>
        <dbReference type="ARBA" id="ARBA00004442"/>
    </source>
</evidence>
<comment type="caution">
    <text evidence="6">The sequence shown here is derived from an EMBL/GenBank/DDBJ whole genome shotgun (WGS) entry which is preliminary data.</text>
</comment>
<feature type="domain" description="Outer membrane protein beta-barrel" evidence="5">
    <location>
        <begin position="359"/>
        <end position="749"/>
    </location>
</feature>
<evidence type="ECO:0000256" key="4">
    <source>
        <dbReference type="SAM" id="SignalP"/>
    </source>
</evidence>
<sequence>MKQILWILCCLVVSEYIQAGVTLTGKVMEHNHQPLDYFNVEVLSPKDSSLVSGGTFLNGQFQFNNLKTQSYLLKITSMGYKDYLQPVTLTNEINTLPDVVLQTKEMNEVTVTARLPVIQSTADRTIVTVEGSILGNTINGMDMLLKTPGLIKDAQGNIIVAGKGIPVFYIDGKETHSMDEVKMLNPQDIKTIEIIDNPSAAYDAQGNAVVLIKTIRYKQDQLRLGEAFRQARFFSNDEFVEGVITKGIITTDFYYGYSPDNSKVYESGYATIAENNFMNTSKIANVYSQSQEGRLSIDLALSKKQFLTIEGNGYYDPYYIDESKLLTFTSPLYNNFTTYSHNSNRIYQLNGNLTYTFLMDTIGQTLNVIADFTKQKTIYKQNFYNTLIGSKNITPYWNTNDDSNAPMIYSLNVDYEKPMHNIFTLETGVRYYLITTNSHTDLTGSNSLMQSYYTNEQNISAYGSITAKFTKKLNASVGLRAENLYRKAQNNTQVYIDSVKLNFFPSFAINYTSSNKFSIGFSYSERITRPSFSALDPSLQIDSLMNKHGTPSLQSTLTHSAEVSAKLFGNITLHVGYEYNIHPIYFLVYQDHNTPTITDIRFINGRNTNDFYLYGLFDQSLFKWWSISASGTLWTNNYLYYNNNLLLRNNNTPNFYGNLLNIFSLPYSLTFNIALQYRSDGSSDAIYQRHFCNSEISLNRSFLNHSLLIDLSVNNILKETTIWQQSVLNGNNIDISRNDNRYVKLSITYRIGKSTYQYHSKSADQTEQQRIK</sequence>
<feature type="chain" id="PRO_5031188221" description="Outer membrane protein beta-barrel domain-containing protein" evidence="4">
    <location>
        <begin position="20"/>
        <end position="772"/>
    </location>
</feature>
<dbReference type="SUPFAM" id="SSF56935">
    <property type="entry name" value="Porins"/>
    <property type="match status" value="1"/>
</dbReference>
<evidence type="ECO:0000256" key="3">
    <source>
        <dbReference type="ARBA" id="ARBA00023237"/>
    </source>
</evidence>
<reference evidence="6 7" key="1">
    <citation type="submission" date="2020-08" db="EMBL/GenBank/DDBJ databases">
        <title>Genomic Encyclopedia of Type Strains, Phase IV (KMG-IV): sequencing the most valuable type-strain genomes for metagenomic binning, comparative biology and taxonomic classification.</title>
        <authorList>
            <person name="Goeker M."/>
        </authorList>
    </citation>
    <scope>NUCLEOTIDE SEQUENCE [LARGE SCALE GENOMIC DNA]</scope>
    <source>
        <strain evidence="6 7">DSM 27471</strain>
    </source>
</reference>
<keyword evidence="7" id="KW-1185">Reference proteome</keyword>
<name>A0A7W5DRH8_9PORP</name>
<keyword evidence="2" id="KW-0472">Membrane</keyword>
<keyword evidence="4" id="KW-0732">Signal</keyword>
<comment type="subcellular location">
    <subcellularLocation>
        <location evidence="1">Cell outer membrane</location>
    </subcellularLocation>
</comment>
<dbReference type="GO" id="GO:0009279">
    <property type="term" value="C:cell outer membrane"/>
    <property type="evidence" value="ECO:0007669"/>
    <property type="project" value="UniProtKB-SubCell"/>
</dbReference>
<keyword evidence="3" id="KW-0998">Cell outer membrane</keyword>
<accession>A0A7W5DRH8</accession>
<dbReference type="EMBL" id="JACHYB010000001">
    <property type="protein sequence ID" value="MBB3187403.1"/>
    <property type="molecule type" value="Genomic_DNA"/>
</dbReference>
<dbReference type="RefSeq" id="WP_183413162.1">
    <property type="nucleotide sequence ID" value="NZ_JACHYB010000001.1"/>
</dbReference>
<proteinExistence type="predicted"/>
<dbReference type="SUPFAM" id="SSF49464">
    <property type="entry name" value="Carboxypeptidase regulatory domain-like"/>
    <property type="match status" value="1"/>
</dbReference>
<dbReference type="Gene3D" id="2.40.170.20">
    <property type="entry name" value="TonB-dependent receptor, beta-barrel domain"/>
    <property type="match status" value="1"/>
</dbReference>
<dbReference type="InterPro" id="IPR008969">
    <property type="entry name" value="CarboxyPept-like_regulatory"/>
</dbReference>
<feature type="signal peptide" evidence="4">
    <location>
        <begin position="1"/>
        <end position="19"/>
    </location>
</feature>
<evidence type="ECO:0000313" key="7">
    <source>
        <dbReference type="Proteomes" id="UP000544222"/>
    </source>
</evidence>
<evidence type="ECO:0000313" key="6">
    <source>
        <dbReference type="EMBL" id="MBB3187403.1"/>
    </source>
</evidence>
<dbReference type="Proteomes" id="UP000544222">
    <property type="component" value="Unassembled WGS sequence"/>
</dbReference>
<protein>
    <recommendedName>
        <fullName evidence="5">Outer membrane protein beta-barrel domain-containing protein</fullName>
    </recommendedName>
</protein>
<organism evidence="6 7">
    <name type="scientific">Microbacter margulisiae</name>
    <dbReference type="NCBI Taxonomy" id="1350067"/>
    <lineage>
        <taxon>Bacteria</taxon>
        <taxon>Pseudomonadati</taxon>
        <taxon>Bacteroidota</taxon>
        <taxon>Bacteroidia</taxon>
        <taxon>Bacteroidales</taxon>
        <taxon>Porphyromonadaceae</taxon>
        <taxon>Microbacter</taxon>
    </lineage>
</organism>
<dbReference type="Pfam" id="PF13715">
    <property type="entry name" value="CarbopepD_reg_2"/>
    <property type="match status" value="1"/>
</dbReference>
<gene>
    <name evidence="6" type="ORF">FHX64_001566</name>
</gene>
<dbReference type="InterPro" id="IPR041700">
    <property type="entry name" value="OMP_b-brl_3"/>
</dbReference>
<dbReference type="AlphaFoldDB" id="A0A7W5DRH8"/>
<dbReference type="InterPro" id="IPR036942">
    <property type="entry name" value="Beta-barrel_TonB_sf"/>
</dbReference>